<feature type="compositionally biased region" description="Low complexity" evidence="1">
    <location>
        <begin position="163"/>
        <end position="184"/>
    </location>
</feature>
<feature type="compositionally biased region" description="Polar residues" evidence="1">
    <location>
        <begin position="789"/>
        <end position="798"/>
    </location>
</feature>
<feature type="compositionally biased region" description="Basic and acidic residues" evidence="1">
    <location>
        <begin position="334"/>
        <end position="348"/>
    </location>
</feature>
<dbReference type="AlphaFoldDB" id="A0A0Q9X9V2"/>
<accession>A0A0Q9X9V2</accession>
<feature type="region of interest" description="Disordered" evidence="1">
    <location>
        <begin position="607"/>
        <end position="656"/>
    </location>
</feature>
<feature type="compositionally biased region" description="Basic and acidic residues" evidence="1">
    <location>
        <begin position="635"/>
        <end position="656"/>
    </location>
</feature>
<feature type="compositionally biased region" description="Polar residues" evidence="1">
    <location>
        <begin position="349"/>
        <end position="362"/>
    </location>
</feature>
<name>A0A0Q9X9V2_DROMO</name>
<sequence>MKSPKVEKSFKPIFKPTQNRLATKSIILIKSVLDNSQSSIKSKEGLSKAKVSQGTASNDGVSTKSENETKSTKAEKPLLRRKPSPGQLGTKSSTSIRSVGNTKDNAQSSLKDKQVSIYDGVSTKSENETKTIKAEQNLKKELSQGPLSTVHKSSIKAKEGLTKKGSPQSASSKKSATTKSGTSANIEKWLSRAKQLKDTQARRFWKKNSPVDLFREAFKPKDPSIQPNKETKTDSPNSHKNPTSSSSTAIKDSFESVDPDSSNLDNKISDDTIKAKQIDLVASGSSVVNSGQTQSKHVFSPDSINVDFNEDGLSLNKAASCHPKPEAIYYGLKSPEDNKSSEKIDNKKNNNNTVESLLLSNAKSPYKPKPKTYKPRPITIGDIIAKLRQRTKSENIKAKNIQSLTESGKFREESKPGKGNPTKSSLTGTPTDEFSKNPVSDNTCDQLFPNSITSNTIASKRANETPFESSDIDQSYLWPPSQSVGNSDIGNTITSYPKTQCVASDEIQIHSSSTNADVTSLGKFVNVDQNDILDTSKIVNKEPTKITNMSTDDFSPDKLYNSKTEGEYRTADMLSVQVEEEPLNLMPVDKTKLGPKIKLVKKLVDDKKVQNESVQPKPKPNPKDKEHVAGMLNNRGEKGLELEKSRSDKETESQVEEKMELFEHVKDEKKQIELSSQPKRKLTLTEYLFQFLKGQRNSKNEPGRRNITTSAAQCQDTDADNYRLSKRIMKKYNVKPKKSIKTETFISPDVKKHGMDSSITRRQRKSTEANPTKFPRDNRPNIEKPTIPKATSITSDTDWNVAPNPSPDEVLMGSKKSELNKNLNDRSVDATNMPDGSPLKFEDKSPIHKEDTKKETNNIEIKGGSRYCLMKLKAVKGIGIDNESGKRRFSALGRQLSQNIVFAFFRTDKNAKDRS</sequence>
<gene>
    <name evidence="2" type="primary">Dmoj\GI26318</name>
    <name evidence="2" type="ORF">Dmoj_GI26318</name>
</gene>
<feature type="compositionally biased region" description="Polar residues" evidence="1">
    <location>
        <begin position="421"/>
        <end position="458"/>
    </location>
</feature>
<feature type="region of interest" description="Disordered" evidence="1">
    <location>
        <begin position="825"/>
        <end position="855"/>
    </location>
</feature>
<feature type="compositionally biased region" description="Basic and acidic residues" evidence="1">
    <location>
        <begin position="65"/>
        <end position="78"/>
    </location>
</feature>
<evidence type="ECO:0000256" key="1">
    <source>
        <dbReference type="SAM" id="MobiDB-lite"/>
    </source>
</evidence>
<organism evidence="2 3">
    <name type="scientific">Drosophila mojavensis</name>
    <name type="common">Fruit fly</name>
    <dbReference type="NCBI Taxonomy" id="7230"/>
    <lineage>
        <taxon>Eukaryota</taxon>
        <taxon>Metazoa</taxon>
        <taxon>Ecdysozoa</taxon>
        <taxon>Arthropoda</taxon>
        <taxon>Hexapoda</taxon>
        <taxon>Insecta</taxon>
        <taxon>Pterygota</taxon>
        <taxon>Neoptera</taxon>
        <taxon>Endopterygota</taxon>
        <taxon>Diptera</taxon>
        <taxon>Brachycera</taxon>
        <taxon>Muscomorpha</taxon>
        <taxon>Ephydroidea</taxon>
        <taxon>Drosophilidae</taxon>
        <taxon>Drosophila</taxon>
    </lineage>
</organism>
<feature type="region of interest" description="Disordered" evidence="1">
    <location>
        <begin position="38"/>
        <end position="271"/>
    </location>
</feature>
<dbReference type="OrthoDB" id="10513137at2759"/>
<feature type="compositionally biased region" description="Polar residues" evidence="1">
    <location>
        <begin position="87"/>
        <end position="109"/>
    </location>
</feature>
<feature type="compositionally biased region" description="Polar residues" evidence="1">
    <location>
        <begin position="234"/>
        <end position="250"/>
    </location>
</feature>
<dbReference type="InParanoid" id="A0A0Q9X9V2"/>
<feature type="region of interest" description="Disordered" evidence="1">
    <location>
        <begin position="751"/>
        <end position="812"/>
    </location>
</feature>
<evidence type="ECO:0000313" key="3">
    <source>
        <dbReference type="Proteomes" id="UP000009192"/>
    </source>
</evidence>
<proteinExistence type="predicted"/>
<feature type="compositionally biased region" description="Basic and acidic residues" evidence="1">
    <location>
        <begin position="213"/>
        <end position="222"/>
    </location>
</feature>
<keyword evidence="3" id="KW-1185">Reference proteome</keyword>
<feature type="compositionally biased region" description="Basic and acidic residues" evidence="1">
    <location>
        <begin position="125"/>
        <end position="142"/>
    </location>
</feature>
<reference evidence="2 3" key="1">
    <citation type="journal article" date="2007" name="Nature">
        <title>Evolution of genes and genomes on the Drosophila phylogeny.</title>
        <authorList>
            <consortium name="Drosophila 12 Genomes Consortium"/>
            <person name="Clark A.G."/>
            <person name="Eisen M.B."/>
            <person name="Smith D.R."/>
            <person name="Bergman C.M."/>
            <person name="Oliver B."/>
            <person name="Markow T.A."/>
            <person name="Kaufman T.C."/>
            <person name="Kellis M."/>
            <person name="Gelbart W."/>
            <person name="Iyer V.N."/>
            <person name="Pollard D.A."/>
            <person name="Sackton T.B."/>
            <person name="Larracuente A.M."/>
            <person name="Singh N.D."/>
            <person name="Abad J.P."/>
            <person name="Abt D.N."/>
            <person name="Adryan B."/>
            <person name="Aguade M."/>
            <person name="Akashi H."/>
            <person name="Anderson W.W."/>
            <person name="Aquadro C.F."/>
            <person name="Ardell D.H."/>
            <person name="Arguello R."/>
            <person name="Artieri C.G."/>
            <person name="Barbash D.A."/>
            <person name="Barker D."/>
            <person name="Barsanti P."/>
            <person name="Batterham P."/>
            <person name="Batzoglou S."/>
            <person name="Begun D."/>
            <person name="Bhutkar A."/>
            <person name="Blanco E."/>
            <person name="Bosak S.A."/>
            <person name="Bradley R.K."/>
            <person name="Brand A.D."/>
            <person name="Brent M.R."/>
            <person name="Brooks A.N."/>
            <person name="Brown R.H."/>
            <person name="Butlin R.K."/>
            <person name="Caggese C."/>
            <person name="Calvi B.R."/>
            <person name="Bernardo de Carvalho A."/>
            <person name="Caspi A."/>
            <person name="Castrezana S."/>
            <person name="Celniker S.E."/>
            <person name="Chang J.L."/>
            <person name="Chapple C."/>
            <person name="Chatterji S."/>
            <person name="Chinwalla A."/>
            <person name="Civetta A."/>
            <person name="Clifton S.W."/>
            <person name="Comeron J.M."/>
            <person name="Costello J.C."/>
            <person name="Coyne J.A."/>
            <person name="Daub J."/>
            <person name="David R.G."/>
            <person name="Delcher A.L."/>
            <person name="Delehaunty K."/>
            <person name="Do C.B."/>
            <person name="Ebling H."/>
            <person name="Edwards K."/>
            <person name="Eickbush T."/>
            <person name="Evans J.D."/>
            <person name="Filipski A."/>
            <person name="Findeiss S."/>
            <person name="Freyhult E."/>
            <person name="Fulton L."/>
            <person name="Fulton R."/>
            <person name="Garcia A.C."/>
            <person name="Gardiner A."/>
            <person name="Garfield D.A."/>
            <person name="Garvin B.E."/>
            <person name="Gibson G."/>
            <person name="Gilbert D."/>
            <person name="Gnerre S."/>
            <person name="Godfrey J."/>
            <person name="Good R."/>
            <person name="Gotea V."/>
            <person name="Gravely B."/>
            <person name="Greenberg A.J."/>
            <person name="Griffiths-Jones S."/>
            <person name="Gross S."/>
            <person name="Guigo R."/>
            <person name="Gustafson E.A."/>
            <person name="Haerty W."/>
            <person name="Hahn M.W."/>
            <person name="Halligan D.L."/>
            <person name="Halpern A.L."/>
            <person name="Halter G.M."/>
            <person name="Han M.V."/>
            <person name="Heger A."/>
            <person name="Hillier L."/>
            <person name="Hinrichs A.S."/>
            <person name="Holmes I."/>
            <person name="Hoskins R.A."/>
            <person name="Hubisz M.J."/>
            <person name="Hultmark D."/>
            <person name="Huntley M.A."/>
            <person name="Jaffe D.B."/>
            <person name="Jagadeeshan S."/>
            <person name="Jeck W.R."/>
            <person name="Johnson J."/>
            <person name="Jones C.D."/>
            <person name="Jordan W.C."/>
            <person name="Karpen G.H."/>
            <person name="Kataoka E."/>
            <person name="Keightley P.D."/>
            <person name="Kheradpour P."/>
            <person name="Kirkness E.F."/>
            <person name="Koerich L.B."/>
            <person name="Kristiansen K."/>
            <person name="Kudrna D."/>
            <person name="Kulathinal R.J."/>
            <person name="Kumar S."/>
            <person name="Kwok R."/>
            <person name="Lander E."/>
            <person name="Langley C.H."/>
            <person name="Lapoint R."/>
            <person name="Lazzaro B.P."/>
            <person name="Lee S.J."/>
            <person name="Levesque L."/>
            <person name="Li R."/>
            <person name="Lin C.F."/>
            <person name="Lin M.F."/>
            <person name="Lindblad-Toh K."/>
            <person name="Llopart A."/>
            <person name="Long M."/>
            <person name="Low L."/>
            <person name="Lozovsky E."/>
            <person name="Lu J."/>
            <person name="Luo M."/>
            <person name="Machado C.A."/>
            <person name="Makalowski W."/>
            <person name="Marzo M."/>
            <person name="Matsuda M."/>
            <person name="Matzkin L."/>
            <person name="McAllister B."/>
            <person name="McBride C.S."/>
            <person name="McKernan B."/>
            <person name="McKernan K."/>
            <person name="Mendez-Lago M."/>
            <person name="Minx P."/>
            <person name="Mollenhauer M.U."/>
            <person name="Montooth K."/>
            <person name="Mount S.M."/>
            <person name="Mu X."/>
            <person name="Myers E."/>
            <person name="Negre B."/>
            <person name="Newfeld S."/>
            <person name="Nielsen R."/>
            <person name="Noor M.A."/>
            <person name="O'Grady P."/>
            <person name="Pachter L."/>
            <person name="Papaceit M."/>
            <person name="Parisi M.J."/>
            <person name="Parisi M."/>
            <person name="Parts L."/>
            <person name="Pedersen J.S."/>
            <person name="Pesole G."/>
            <person name="Phillippy A.M."/>
            <person name="Ponting C.P."/>
            <person name="Pop M."/>
            <person name="Porcelli D."/>
            <person name="Powell J.R."/>
            <person name="Prohaska S."/>
            <person name="Pruitt K."/>
            <person name="Puig M."/>
            <person name="Quesneville H."/>
            <person name="Ram K.R."/>
            <person name="Rand D."/>
            <person name="Rasmussen M.D."/>
            <person name="Reed L.K."/>
            <person name="Reenan R."/>
            <person name="Reily A."/>
            <person name="Remington K.A."/>
            <person name="Rieger T.T."/>
            <person name="Ritchie M.G."/>
            <person name="Robin C."/>
            <person name="Rogers Y.H."/>
            <person name="Rohde C."/>
            <person name="Rozas J."/>
            <person name="Rubenfield M.J."/>
            <person name="Ruiz A."/>
            <person name="Russo S."/>
            <person name="Salzberg S.L."/>
            <person name="Sanchez-Gracia A."/>
            <person name="Saranga D.J."/>
            <person name="Sato H."/>
            <person name="Schaeffer S.W."/>
            <person name="Schatz M.C."/>
            <person name="Schlenke T."/>
            <person name="Schwartz R."/>
            <person name="Segarra C."/>
            <person name="Singh R.S."/>
            <person name="Sirot L."/>
            <person name="Sirota M."/>
            <person name="Sisneros N.B."/>
            <person name="Smith C.D."/>
            <person name="Smith T.F."/>
            <person name="Spieth J."/>
            <person name="Stage D.E."/>
            <person name="Stark A."/>
            <person name="Stephan W."/>
            <person name="Strausberg R.L."/>
            <person name="Strempel S."/>
            <person name="Sturgill D."/>
            <person name="Sutton G."/>
            <person name="Sutton G.G."/>
            <person name="Tao W."/>
            <person name="Teichmann S."/>
            <person name="Tobari Y.N."/>
            <person name="Tomimura Y."/>
            <person name="Tsolas J.M."/>
            <person name="Valente V.L."/>
            <person name="Venter E."/>
            <person name="Venter J.C."/>
            <person name="Vicario S."/>
            <person name="Vieira F.G."/>
            <person name="Vilella A.J."/>
            <person name="Villasante A."/>
            <person name="Walenz B."/>
            <person name="Wang J."/>
            <person name="Wasserman M."/>
            <person name="Watts T."/>
            <person name="Wilson D."/>
            <person name="Wilson R.K."/>
            <person name="Wing R.A."/>
            <person name="Wolfner M.F."/>
            <person name="Wong A."/>
            <person name="Wong G.K."/>
            <person name="Wu C.I."/>
            <person name="Wu G."/>
            <person name="Yamamoto D."/>
            <person name="Yang H.P."/>
            <person name="Yang S.P."/>
            <person name="Yorke J.A."/>
            <person name="Yoshida K."/>
            <person name="Zdobnov E."/>
            <person name="Zhang P."/>
            <person name="Zhang Y."/>
            <person name="Zimin A.V."/>
            <person name="Baldwin J."/>
            <person name="Abdouelleil A."/>
            <person name="Abdulkadir J."/>
            <person name="Abebe A."/>
            <person name="Abera B."/>
            <person name="Abreu J."/>
            <person name="Acer S.C."/>
            <person name="Aftuck L."/>
            <person name="Alexander A."/>
            <person name="An P."/>
            <person name="Anderson E."/>
            <person name="Anderson S."/>
            <person name="Arachi H."/>
            <person name="Azer M."/>
            <person name="Bachantsang P."/>
            <person name="Barry A."/>
            <person name="Bayul T."/>
            <person name="Berlin A."/>
            <person name="Bessette D."/>
            <person name="Bloom T."/>
            <person name="Blye J."/>
            <person name="Boguslavskiy L."/>
            <person name="Bonnet C."/>
            <person name="Boukhgalter B."/>
            <person name="Bourzgui I."/>
            <person name="Brown A."/>
            <person name="Cahill P."/>
            <person name="Channer S."/>
            <person name="Cheshatsang Y."/>
            <person name="Chuda L."/>
            <person name="Citroen M."/>
            <person name="Collymore A."/>
            <person name="Cooke P."/>
            <person name="Costello M."/>
            <person name="D'Aco K."/>
            <person name="Daza R."/>
            <person name="De Haan G."/>
            <person name="DeGray S."/>
            <person name="DeMaso C."/>
            <person name="Dhargay N."/>
            <person name="Dooley K."/>
            <person name="Dooley E."/>
            <person name="Doricent M."/>
            <person name="Dorje P."/>
            <person name="Dorjee K."/>
            <person name="Dupes A."/>
            <person name="Elong R."/>
            <person name="Falk J."/>
            <person name="Farina A."/>
            <person name="Faro S."/>
            <person name="Ferguson D."/>
            <person name="Fisher S."/>
            <person name="Foley C.D."/>
            <person name="Franke A."/>
            <person name="Friedrich D."/>
            <person name="Gadbois L."/>
            <person name="Gearin G."/>
            <person name="Gearin C.R."/>
            <person name="Giannoukos G."/>
            <person name="Goode T."/>
            <person name="Graham J."/>
            <person name="Grandbois E."/>
            <person name="Grewal S."/>
            <person name="Gyaltsen K."/>
            <person name="Hafez N."/>
            <person name="Hagos B."/>
            <person name="Hall J."/>
            <person name="Henson C."/>
            <person name="Hollinger A."/>
            <person name="Honan T."/>
            <person name="Huard M.D."/>
            <person name="Hughes L."/>
            <person name="Hurhula B."/>
            <person name="Husby M.E."/>
            <person name="Kamat A."/>
            <person name="Kanga B."/>
            <person name="Kashin S."/>
            <person name="Khazanovich D."/>
            <person name="Kisner P."/>
            <person name="Lance K."/>
            <person name="Lara M."/>
            <person name="Lee W."/>
            <person name="Lennon N."/>
            <person name="Letendre F."/>
            <person name="LeVine R."/>
            <person name="Lipovsky A."/>
            <person name="Liu X."/>
            <person name="Liu J."/>
            <person name="Liu S."/>
            <person name="Lokyitsang T."/>
            <person name="Lokyitsang Y."/>
            <person name="Lubonja R."/>
            <person name="Lui A."/>
            <person name="MacDonald P."/>
            <person name="Magnisalis V."/>
            <person name="Maru K."/>
            <person name="Matthews C."/>
            <person name="McCusker W."/>
            <person name="McDonough S."/>
            <person name="Mehta T."/>
            <person name="Meldrim J."/>
            <person name="Meneus L."/>
            <person name="Mihai O."/>
            <person name="Mihalev A."/>
            <person name="Mihova T."/>
            <person name="Mittelman R."/>
            <person name="Mlenga V."/>
            <person name="Montmayeur A."/>
            <person name="Mulrain L."/>
            <person name="Navidi A."/>
            <person name="Naylor J."/>
            <person name="Negash T."/>
            <person name="Nguyen T."/>
            <person name="Nguyen N."/>
            <person name="Nicol R."/>
            <person name="Norbu C."/>
            <person name="Norbu N."/>
            <person name="Novod N."/>
            <person name="O'Neill B."/>
            <person name="Osman S."/>
            <person name="Markiewicz E."/>
            <person name="Oyono O.L."/>
            <person name="Patti C."/>
            <person name="Phunkhang P."/>
            <person name="Pierre F."/>
            <person name="Priest M."/>
            <person name="Raghuraman S."/>
            <person name="Rege F."/>
            <person name="Reyes R."/>
            <person name="Rise C."/>
            <person name="Rogov P."/>
            <person name="Ross K."/>
            <person name="Ryan E."/>
            <person name="Settipalli S."/>
            <person name="Shea T."/>
            <person name="Sherpa N."/>
            <person name="Shi L."/>
            <person name="Shih D."/>
            <person name="Sparrow T."/>
            <person name="Spaulding J."/>
            <person name="Stalker J."/>
            <person name="Stange-Thomann N."/>
            <person name="Stavropoulos S."/>
            <person name="Stone C."/>
            <person name="Strader C."/>
            <person name="Tesfaye S."/>
            <person name="Thomson T."/>
            <person name="Thoulutsang Y."/>
            <person name="Thoulutsang D."/>
            <person name="Topham K."/>
            <person name="Topping I."/>
            <person name="Tsamla T."/>
            <person name="Vassiliev H."/>
            <person name="Vo A."/>
            <person name="Wangchuk T."/>
            <person name="Wangdi T."/>
            <person name="Weiand M."/>
            <person name="Wilkinson J."/>
            <person name="Wilson A."/>
            <person name="Yadav S."/>
            <person name="Young G."/>
            <person name="Yu Q."/>
            <person name="Zembek L."/>
            <person name="Zhong D."/>
            <person name="Zimmer A."/>
            <person name="Zwirko Z."/>
            <person name="Jaffe D.B."/>
            <person name="Alvarez P."/>
            <person name="Brockman W."/>
            <person name="Butler J."/>
            <person name="Chin C."/>
            <person name="Gnerre S."/>
            <person name="Grabherr M."/>
            <person name="Kleber M."/>
            <person name="Mauceli E."/>
            <person name="MacCallum I."/>
        </authorList>
    </citation>
    <scope>NUCLEOTIDE SEQUENCE [LARGE SCALE GENOMIC DNA]</scope>
    <source>
        <strain evidence="3">Tucson 15081-1352.22</strain>
    </source>
</reference>
<feature type="region of interest" description="Disordered" evidence="1">
    <location>
        <begin position="394"/>
        <end position="483"/>
    </location>
</feature>
<feature type="compositionally biased region" description="Polar residues" evidence="1">
    <location>
        <begin position="50"/>
        <end position="64"/>
    </location>
</feature>
<feature type="region of interest" description="Disordered" evidence="1">
    <location>
        <begin position="330"/>
        <end position="377"/>
    </location>
</feature>
<protein>
    <submittedName>
        <fullName evidence="2">Uncharacterized protein, isoform B</fullName>
    </submittedName>
</protein>
<feature type="compositionally biased region" description="Basic and acidic residues" evidence="1">
    <location>
        <begin position="840"/>
        <end position="855"/>
    </location>
</feature>
<evidence type="ECO:0000313" key="2">
    <source>
        <dbReference type="EMBL" id="KRG01406.1"/>
    </source>
</evidence>
<dbReference type="EMBL" id="CH933806">
    <property type="protein sequence ID" value="KRG01406.1"/>
    <property type="molecule type" value="Genomic_DNA"/>
</dbReference>
<dbReference type="Proteomes" id="UP000009192">
    <property type="component" value="Unassembled WGS sequence"/>
</dbReference>